<dbReference type="EMBL" id="CAMXCT030000777">
    <property type="protein sequence ID" value="CAL4770418.1"/>
    <property type="molecule type" value="Genomic_DNA"/>
</dbReference>
<dbReference type="Proteomes" id="UP001152797">
    <property type="component" value="Unassembled WGS sequence"/>
</dbReference>
<reference evidence="2" key="2">
    <citation type="submission" date="2024-04" db="EMBL/GenBank/DDBJ databases">
        <authorList>
            <person name="Chen Y."/>
            <person name="Shah S."/>
            <person name="Dougan E. K."/>
            <person name="Thang M."/>
            <person name="Chan C."/>
        </authorList>
    </citation>
    <scope>NUCLEOTIDE SEQUENCE [LARGE SCALE GENOMIC DNA]</scope>
</reference>
<proteinExistence type="predicted"/>
<gene>
    <name evidence="1" type="ORF">C1SCF055_LOCUS10752</name>
</gene>
<keyword evidence="3" id="KW-1185">Reference proteome</keyword>
<protein>
    <submittedName>
        <fullName evidence="1">Uncharacterized protein</fullName>
    </submittedName>
</protein>
<evidence type="ECO:0000313" key="1">
    <source>
        <dbReference type="EMBL" id="CAI3983106.1"/>
    </source>
</evidence>
<name>A0A9P1FP66_9DINO</name>
<accession>A0A9P1FP66</accession>
<dbReference type="EMBL" id="CAMXCT020000777">
    <property type="protein sequence ID" value="CAL1136481.1"/>
    <property type="molecule type" value="Genomic_DNA"/>
</dbReference>
<reference evidence="1" key="1">
    <citation type="submission" date="2022-10" db="EMBL/GenBank/DDBJ databases">
        <authorList>
            <person name="Chen Y."/>
            <person name="Dougan E. K."/>
            <person name="Chan C."/>
            <person name="Rhodes N."/>
            <person name="Thang M."/>
        </authorList>
    </citation>
    <scope>NUCLEOTIDE SEQUENCE</scope>
</reference>
<comment type="caution">
    <text evidence="1">The sequence shown here is derived from an EMBL/GenBank/DDBJ whole genome shotgun (WGS) entry which is preliminary data.</text>
</comment>
<evidence type="ECO:0000313" key="3">
    <source>
        <dbReference type="Proteomes" id="UP001152797"/>
    </source>
</evidence>
<dbReference type="EMBL" id="CAMXCT010000777">
    <property type="protein sequence ID" value="CAI3983106.1"/>
    <property type="molecule type" value="Genomic_DNA"/>
</dbReference>
<sequence length="516" mass="58384">MQWLELIRKLNGDGNVFRTSVSLPPPGAVKMRLFGEPRTNCAGLVWDRSQVDLSEAYIWPSGYMAKTEFNLTHKGELVNGRSSALVTIDRLVECNRRGLTTNAETGELQEVADGATMNFNEINWPCKGTRGIVAVFVRSMELGRVLHALGVVALLDHALGLRLPLLLLDSEHPVCLLDNSILEAYLRQALPTHLERWPAVLVPRLPVDVSTMHFSDMEKLNIHAMYGLRRSSLWQLFAKYTDDPVRFHELLSAGLKACVALRNVPSAREIVRATSPLLLGFGKEETACHERRLMTEVLVLSETLPDGSDDLQVALGAEVMLMEFRSGQTKRRIDRAVEELGEWLRKVNSQCTLCDFFSWVETWKKEPTSRVSSFINGKAVANRADFLKHLKKLRDADDGESYVRELYEVVQALRSPCLRFHMLRDVLGLDRRFSRNVLHAIVCFAFDIFVPRPSSAFEVDESTRLEAEESGGLMGRRPSREILGVETPEDFSADPLGIETRLFRALYRENRSRKFS</sequence>
<evidence type="ECO:0000313" key="2">
    <source>
        <dbReference type="EMBL" id="CAL1136481.1"/>
    </source>
</evidence>
<dbReference type="AlphaFoldDB" id="A0A9P1FP66"/>
<organism evidence="1">
    <name type="scientific">Cladocopium goreaui</name>
    <dbReference type="NCBI Taxonomy" id="2562237"/>
    <lineage>
        <taxon>Eukaryota</taxon>
        <taxon>Sar</taxon>
        <taxon>Alveolata</taxon>
        <taxon>Dinophyceae</taxon>
        <taxon>Suessiales</taxon>
        <taxon>Symbiodiniaceae</taxon>
        <taxon>Cladocopium</taxon>
    </lineage>
</organism>
<dbReference type="OrthoDB" id="426397at2759"/>